<dbReference type="NCBIfam" id="TIGR00377">
    <property type="entry name" value="ant_ant_sig"/>
    <property type="match status" value="1"/>
</dbReference>
<dbReference type="PANTHER" id="PTHR33495">
    <property type="entry name" value="ANTI-SIGMA FACTOR ANTAGONIST TM_1081-RELATED-RELATED"/>
    <property type="match status" value="1"/>
</dbReference>
<evidence type="ECO:0000256" key="2">
    <source>
        <dbReference type="RuleBase" id="RU003749"/>
    </source>
</evidence>
<dbReference type="SUPFAM" id="SSF52091">
    <property type="entry name" value="SpoIIaa-like"/>
    <property type="match status" value="1"/>
</dbReference>
<comment type="similarity">
    <text evidence="1 2">Belongs to the anti-sigma-factor antagonist family.</text>
</comment>
<dbReference type="GO" id="GO:0043856">
    <property type="term" value="F:anti-sigma factor antagonist activity"/>
    <property type="evidence" value="ECO:0007669"/>
    <property type="project" value="InterPro"/>
</dbReference>
<dbReference type="CDD" id="cd07043">
    <property type="entry name" value="STAS_anti-anti-sigma_factors"/>
    <property type="match status" value="1"/>
</dbReference>
<dbReference type="AlphaFoldDB" id="A0A543BZB5"/>
<dbReference type="PANTHER" id="PTHR33495:SF2">
    <property type="entry name" value="ANTI-SIGMA FACTOR ANTAGONIST TM_1081-RELATED"/>
    <property type="match status" value="1"/>
</dbReference>
<organism evidence="4 5">
    <name type="scientific">Actinoallomurus bryophytorum</name>
    <dbReference type="NCBI Taxonomy" id="1490222"/>
    <lineage>
        <taxon>Bacteria</taxon>
        <taxon>Bacillati</taxon>
        <taxon>Actinomycetota</taxon>
        <taxon>Actinomycetes</taxon>
        <taxon>Streptosporangiales</taxon>
        <taxon>Thermomonosporaceae</taxon>
        <taxon>Actinoallomurus</taxon>
    </lineage>
</organism>
<dbReference type="OrthoDB" id="3294096at2"/>
<evidence type="ECO:0000313" key="5">
    <source>
        <dbReference type="Proteomes" id="UP000316096"/>
    </source>
</evidence>
<proteinExistence type="inferred from homology"/>
<reference evidence="4 5" key="1">
    <citation type="submission" date="2019-06" db="EMBL/GenBank/DDBJ databases">
        <title>Sequencing the genomes of 1000 actinobacteria strains.</title>
        <authorList>
            <person name="Klenk H.-P."/>
        </authorList>
    </citation>
    <scope>NUCLEOTIDE SEQUENCE [LARGE SCALE GENOMIC DNA]</scope>
    <source>
        <strain evidence="4 5">DSM 102200</strain>
    </source>
</reference>
<dbReference type="InterPro" id="IPR002645">
    <property type="entry name" value="STAS_dom"/>
</dbReference>
<dbReference type="Pfam" id="PF01740">
    <property type="entry name" value="STAS"/>
    <property type="match status" value="1"/>
</dbReference>
<protein>
    <recommendedName>
        <fullName evidence="2">Anti-sigma factor antagonist</fullName>
    </recommendedName>
</protein>
<dbReference type="InterPro" id="IPR003658">
    <property type="entry name" value="Anti-sigma_ant"/>
</dbReference>
<gene>
    <name evidence="4" type="ORF">FB559_7467</name>
</gene>
<dbReference type="Gene3D" id="3.30.750.24">
    <property type="entry name" value="STAS domain"/>
    <property type="match status" value="1"/>
</dbReference>
<dbReference type="InterPro" id="IPR036513">
    <property type="entry name" value="STAS_dom_sf"/>
</dbReference>
<evidence type="ECO:0000313" key="4">
    <source>
        <dbReference type="EMBL" id="TQL90174.1"/>
    </source>
</evidence>
<dbReference type="EMBL" id="VFOZ01000002">
    <property type="protein sequence ID" value="TQL90174.1"/>
    <property type="molecule type" value="Genomic_DNA"/>
</dbReference>
<dbReference type="PROSITE" id="PS50801">
    <property type="entry name" value="STAS"/>
    <property type="match status" value="1"/>
</dbReference>
<dbReference type="Proteomes" id="UP000316096">
    <property type="component" value="Unassembled WGS sequence"/>
</dbReference>
<evidence type="ECO:0000256" key="1">
    <source>
        <dbReference type="ARBA" id="ARBA00009013"/>
    </source>
</evidence>
<comment type="caution">
    <text evidence="4">The sequence shown here is derived from an EMBL/GenBank/DDBJ whole genome shotgun (WGS) entry which is preliminary data.</text>
</comment>
<dbReference type="RefSeq" id="WP_141962250.1">
    <property type="nucleotide sequence ID" value="NZ_VFOZ01000002.1"/>
</dbReference>
<keyword evidence="5" id="KW-1185">Reference proteome</keyword>
<evidence type="ECO:0000259" key="3">
    <source>
        <dbReference type="PROSITE" id="PS50801"/>
    </source>
</evidence>
<name>A0A543BZB5_9ACTN</name>
<accession>A0A543BZB5</accession>
<feature type="domain" description="STAS" evidence="3">
    <location>
        <begin position="14"/>
        <end position="121"/>
    </location>
</feature>
<sequence length="121" mass="12964">MAEVEVGDQMGEQLTVVTHTAGECVVLTLAGELDVTNAAEAEEAVRIAWQDPSAHLVFDLSRLAFMDSTGVRVLVRARRRATEHEGTIALAGLTPSVSRIIELTGLDRAFAIHATLDEALP</sequence>